<dbReference type="EMBL" id="MHSS01000011">
    <property type="protein sequence ID" value="OHA47953.1"/>
    <property type="molecule type" value="Genomic_DNA"/>
</dbReference>
<dbReference type="Proteomes" id="UP000177629">
    <property type="component" value="Unassembled WGS sequence"/>
</dbReference>
<organism evidence="3 4">
    <name type="scientific">Candidatus Terrybacteria bacterium RIFCSPHIGHO2_01_FULL_48_17</name>
    <dbReference type="NCBI Taxonomy" id="1802362"/>
    <lineage>
        <taxon>Bacteria</taxon>
        <taxon>Candidatus Terryibacteriota</taxon>
    </lineage>
</organism>
<dbReference type="GO" id="GO:0070967">
    <property type="term" value="F:coenzyme F420 binding"/>
    <property type="evidence" value="ECO:0007669"/>
    <property type="project" value="TreeGrafter"/>
</dbReference>
<evidence type="ECO:0000259" key="2">
    <source>
        <dbReference type="Pfam" id="PF01243"/>
    </source>
</evidence>
<dbReference type="Gene3D" id="2.30.110.10">
    <property type="entry name" value="Electron Transport, Fmn-binding Protein, Chain A"/>
    <property type="match status" value="1"/>
</dbReference>
<dbReference type="SUPFAM" id="SSF50475">
    <property type="entry name" value="FMN-binding split barrel"/>
    <property type="match status" value="1"/>
</dbReference>
<dbReference type="InterPro" id="IPR052019">
    <property type="entry name" value="F420H2_bilvrd_red/Heme_oxyg"/>
</dbReference>
<dbReference type="GO" id="GO:0005829">
    <property type="term" value="C:cytosol"/>
    <property type="evidence" value="ECO:0007669"/>
    <property type="project" value="TreeGrafter"/>
</dbReference>
<keyword evidence="1" id="KW-0560">Oxidoreductase</keyword>
<dbReference type="PANTHER" id="PTHR35176">
    <property type="entry name" value="HEME OXYGENASE HI_0854-RELATED"/>
    <property type="match status" value="1"/>
</dbReference>
<dbReference type="PANTHER" id="PTHR35176:SF6">
    <property type="entry name" value="HEME OXYGENASE HI_0854-RELATED"/>
    <property type="match status" value="1"/>
</dbReference>
<evidence type="ECO:0000313" key="3">
    <source>
        <dbReference type="EMBL" id="OHA47953.1"/>
    </source>
</evidence>
<gene>
    <name evidence="3" type="ORF">A2806_02670</name>
</gene>
<proteinExistence type="predicted"/>
<feature type="domain" description="Pyridoxamine 5'-phosphate oxidase N-terminal" evidence="2">
    <location>
        <begin position="8"/>
        <end position="128"/>
    </location>
</feature>
<accession>A0A1G2PI55</accession>
<dbReference type="GO" id="GO:0016627">
    <property type="term" value="F:oxidoreductase activity, acting on the CH-CH group of donors"/>
    <property type="evidence" value="ECO:0007669"/>
    <property type="project" value="TreeGrafter"/>
</dbReference>
<dbReference type="Pfam" id="PF01243">
    <property type="entry name" value="PNPOx_N"/>
    <property type="match status" value="1"/>
</dbReference>
<comment type="caution">
    <text evidence="3">The sequence shown here is derived from an EMBL/GenBank/DDBJ whole genome shotgun (WGS) entry which is preliminary data.</text>
</comment>
<dbReference type="InterPro" id="IPR011576">
    <property type="entry name" value="Pyridox_Oxase_N"/>
</dbReference>
<protein>
    <recommendedName>
        <fullName evidence="2">Pyridoxamine 5'-phosphate oxidase N-terminal domain-containing protein</fullName>
    </recommendedName>
</protein>
<reference evidence="3 4" key="1">
    <citation type="journal article" date="2016" name="Nat. Commun.">
        <title>Thousands of microbial genomes shed light on interconnected biogeochemical processes in an aquifer system.</title>
        <authorList>
            <person name="Anantharaman K."/>
            <person name="Brown C.T."/>
            <person name="Hug L.A."/>
            <person name="Sharon I."/>
            <person name="Castelle C.J."/>
            <person name="Probst A.J."/>
            <person name="Thomas B.C."/>
            <person name="Singh A."/>
            <person name="Wilkins M.J."/>
            <person name="Karaoz U."/>
            <person name="Brodie E.L."/>
            <person name="Williams K.H."/>
            <person name="Hubbard S.S."/>
            <person name="Banfield J.F."/>
        </authorList>
    </citation>
    <scope>NUCLEOTIDE SEQUENCE [LARGE SCALE GENOMIC DNA]</scope>
</reference>
<dbReference type="InterPro" id="IPR012349">
    <property type="entry name" value="Split_barrel_FMN-bd"/>
</dbReference>
<evidence type="ECO:0000256" key="1">
    <source>
        <dbReference type="ARBA" id="ARBA00023002"/>
    </source>
</evidence>
<sequence>MQNRNDSQKEALKFLREHNVAMISTASETGEPQASVVYYFVDDNLNLYFATGRETRKFKNILANPRVAFAVGCGPNIITVQGGGTAKVERSIMFLRKFIEMFDISKASSFWPVLRLLHPRDVVVVKITPTWLVFLDLDNKAPDSYQRAFKQVIP</sequence>
<dbReference type="AlphaFoldDB" id="A0A1G2PI55"/>
<name>A0A1G2PI55_9BACT</name>
<evidence type="ECO:0000313" key="4">
    <source>
        <dbReference type="Proteomes" id="UP000177629"/>
    </source>
</evidence>
<dbReference type="STRING" id="1802362.A2806_02670"/>